<dbReference type="EMBL" id="KV027709">
    <property type="protein sequence ID" value="KZV13721.1"/>
    <property type="molecule type" value="Genomic_DNA"/>
</dbReference>
<organism evidence="2 3">
    <name type="scientific">Dorcoceras hygrometricum</name>
    <dbReference type="NCBI Taxonomy" id="472368"/>
    <lineage>
        <taxon>Eukaryota</taxon>
        <taxon>Viridiplantae</taxon>
        <taxon>Streptophyta</taxon>
        <taxon>Embryophyta</taxon>
        <taxon>Tracheophyta</taxon>
        <taxon>Spermatophyta</taxon>
        <taxon>Magnoliopsida</taxon>
        <taxon>eudicotyledons</taxon>
        <taxon>Gunneridae</taxon>
        <taxon>Pentapetalae</taxon>
        <taxon>asterids</taxon>
        <taxon>lamiids</taxon>
        <taxon>Lamiales</taxon>
        <taxon>Gesneriaceae</taxon>
        <taxon>Didymocarpoideae</taxon>
        <taxon>Trichosporeae</taxon>
        <taxon>Loxocarpinae</taxon>
        <taxon>Dorcoceras</taxon>
    </lineage>
</organism>
<dbReference type="Proteomes" id="UP000250235">
    <property type="component" value="Unassembled WGS sequence"/>
</dbReference>
<accession>A0A2Z6ZXD4</accession>
<name>A0A2Z6ZXD4_9LAMI</name>
<gene>
    <name evidence="2" type="ORF">F511_45114</name>
</gene>
<feature type="compositionally biased region" description="Basic and acidic residues" evidence="1">
    <location>
        <begin position="74"/>
        <end position="84"/>
    </location>
</feature>
<dbReference type="AlphaFoldDB" id="A0A2Z6ZXD4"/>
<protein>
    <submittedName>
        <fullName evidence="2">Uncharacterized protein</fullName>
    </submittedName>
</protein>
<feature type="region of interest" description="Disordered" evidence="1">
    <location>
        <begin position="71"/>
        <end position="140"/>
    </location>
</feature>
<reference evidence="2 3" key="1">
    <citation type="journal article" date="2015" name="Proc. Natl. Acad. Sci. U.S.A.">
        <title>The resurrection genome of Boea hygrometrica: A blueprint for survival of dehydration.</title>
        <authorList>
            <person name="Xiao L."/>
            <person name="Yang G."/>
            <person name="Zhang L."/>
            <person name="Yang X."/>
            <person name="Zhao S."/>
            <person name="Ji Z."/>
            <person name="Zhou Q."/>
            <person name="Hu M."/>
            <person name="Wang Y."/>
            <person name="Chen M."/>
            <person name="Xu Y."/>
            <person name="Jin H."/>
            <person name="Xiao X."/>
            <person name="Hu G."/>
            <person name="Bao F."/>
            <person name="Hu Y."/>
            <person name="Wan P."/>
            <person name="Li L."/>
            <person name="Deng X."/>
            <person name="Kuang T."/>
            <person name="Xiang C."/>
            <person name="Zhu J.K."/>
            <person name="Oliver M.J."/>
            <person name="He Y."/>
        </authorList>
    </citation>
    <scope>NUCLEOTIDE SEQUENCE [LARGE SCALE GENOMIC DNA]</scope>
    <source>
        <strain evidence="3">cv. XS01</strain>
    </source>
</reference>
<evidence type="ECO:0000313" key="3">
    <source>
        <dbReference type="Proteomes" id="UP000250235"/>
    </source>
</evidence>
<proteinExistence type="predicted"/>
<sequence length="152" mass="16524">MTFRVVRTNQYNQDLGLIHSTNGNRLESPYEGSSIDHQLATVQSELLDFRAQAQEKYNNLSSQLGELVAYINRGNDKKGEESSSRRPQSPPDDQNRPSGGSASRGGGGGGSGGSVRRDDRRGSSIKRGSGSSGAGGPYKKNVEWWLYGKNQF</sequence>
<keyword evidence="3" id="KW-1185">Reference proteome</keyword>
<evidence type="ECO:0000313" key="2">
    <source>
        <dbReference type="EMBL" id="KZV13721.1"/>
    </source>
</evidence>
<evidence type="ECO:0000256" key="1">
    <source>
        <dbReference type="SAM" id="MobiDB-lite"/>
    </source>
</evidence>
<feature type="compositionally biased region" description="Gly residues" evidence="1">
    <location>
        <begin position="102"/>
        <end position="113"/>
    </location>
</feature>